<sequence>MPHQPLYLRGLAYSVGDAVPLADIEDGDPEQVQIFTKLGLRDYRKSPLGLSELCRRSAAETMRTSGAVPADVGAVLIAPTVNSIHAVGLDYPEVAQILGDHGLSEAKLYGVTLSKCSNLSAALELGASLLRANDYSEVLIIVGDKCARDRDRFMDSAESILSDGALSFVLSKNGGDWELAHLATSSDLSHLTRDFGVLAFVDNSVKNLGRLWRAIPAELPGEKMEKVFCGNYNMLIQRALMKELGTGPEKFWLDNLARLGHVFSCDVLINLTDYAERTAVAPGAAFACLTVGYFRWGCFVLRKC</sequence>
<evidence type="ECO:0000256" key="2">
    <source>
        <dbReference type="ARBA" id="ARBA00023315"/>
    </source>
</evidence>
<keyword evidence="6" id="KW-1185">Reference proteome</keyword>
<dbReference type="Pfam" id="PF08545">
    <property type="entry name" value="ACP_syn_III"/>
    <property type="match status" value="1"/>
</dbReference>
<dbReference type="InterPro" id="IPR016039">
    <property type="entry name" value="Thiolase-like"/>
</dbReference>
<keyword evidence="1" id="KW-0808">Transferase</keyword>
<evidence type="ECO:0000313" key="6">
    <source>
        <dbReference type="Proteomes" id="UP001597483"/>
    </source>
</evidence>
<reference evidence="6" key="1">
    <citation type="journal article" date="2019" name="Int. J. Syst. Evol. Microbiol.">
        <title>The Global Catalogue of Microorganisms (GCM) 10K type strain sequencing project: providing services to taxonomists for standard genome sequencing and annotation.</title>
        <authorList>
            <consortium name="The Broad Institute Genomics Platform"/>
            <consortium name="The Broad Institute Genome Sequencing Center for Infectious Disease"/>
            <person name="Wu L."/>
            <person name="Ma J."/>
        </authorList>
    </citation>
    <scope>NUCLEOTIDE SEQUENCE [LARGE SCALE GENOMIC DNA]</scope>
    <source>
        <strain evidence="6">CGMCC 4.7641</strain>
    </source>
</reference>
<dbReference type="Pfam" id="PF08541">
    <property type="entry name" value="ACP_syn_III_C"/>
    <property type="match status" value="1"/>
</dbReference>
<dbReference type="RefSeq" id="WP_378302698.1">
    <property type="nucleotide sequence ID" value="NZ_JBHUKS010000006.1"/>
</dbReference>
<evidence type="ECO:0000313" key="5">
    <source>
        <dbReference type="EMBL" id="MFD2467720.1"/>
    </source>
</evidence>
<dbReference type="Proteomes" id="UP001597483">
    <property type="component" value="Unassembled WGS sequence"/>
</dbReference>
<dbReference type="PANTHER" id="PTHR34069:SF2">
    <property type="entry name" value="BETA-KETOACYL-[ACYL-CARRIER-PROTEIN] SYNTHASE III"/>
    <property type="match status" value="1"/>
</dbReference>
<dbReference type="Gene3D" id="3.40.47.10">
    <property type="match status" value="2"/>
</dbReference>
<dbReference type="InterPro" id="IPR013747">
    <property type="entry name" value="ACP_syn_III_C"/>
</dbReference>
<dbReference type="PANTHER" id="PTHR34069">
    <property type="entry name" value="3-OXOACYL-[ACYL-CARRIER-PROTEIN] SYNTHASE 3"/>
    <property type="match status" value="1"/>
</dbReference>
<dbReference type="EMBL" id="JBHUKS010000006">
    <property type="protein sequence ID" value="MFD2467720.1"/>
    <property type="molecule type" value="Genomic_DNA"/>
</dbReference>
<accession>A0ABW5H478</accession>
<feature type="domain" description="Beta-ketoacyl-[acyl-carrier-protein] synthase III N-terminal" evidence="4">
    <location>
        <begin position="115"/>
        <end position="186"/>
    </location>
</feature>
<name>A0ABW5H478_9PSEU</name>
<evidence type="ECO:0000256" key="1">
    <source>
        <dbReference type="ARBA" id="ARBA00022679"/>
    </source>
</evidence>
<comment type="caution">
    <text evidence="5">The sequence shown here is derived from an EMBL/GenBank/DDBJ whole genome shotgun (WGS) entry which is preliminary data.</text>
</comment>
<feature type="domain" description="Beta-ketoacyl-[acyl-carrier-protein] synthase III C-terminal" evidence="3">
    <location>
        <begin position="222"/>
        <end position="302"/>
    </location>
</feature>
<evidence type="ECO:0000259" key="4">
    <source>
        <dbReference type="Pfam" id="PF08545"/>
    </source>
</evidence>
<keyword evidence="2" id="KW-0012">Acyltransferase</keyword>
<proteinExistence type="predicted"/>
<gene>
    <name evidence="5" type="ORF">ACFSVL_09970</name>
</gene>
<dbReference type="SUPFAM" id="SSF53901">
    <property type="entry name" value="Thiolase-like"/>
    <property type="match status" value="1"/>
</dbReference>
<protein>
    <submittedName>
        <fullName evidence="5">3-oxoacyl-[acyl-carrier-protein] synthase III C-terminal domain-containing protein</fullName>
    </submittedName>
</protein>
<dbReference type="InterPro" id="IPR013751">
    <property type="entry name" value="ACP_syn_III_N"/>
</dbReference>
<evidence type="ECO:0000259" key="3">
    <source>
        <dbReference type="Pfam" id="PF08541"/>
    </source>
</evidence>
<organism evidence="5 6">
    <name type="scientific">Amycolatopsis silviterrae</name>
    <dbReference type="NCBI Taxonomy" id="1656914"/>
    <lineage>
        <taxon>Bacteria</taxon>
        <taxon>Bacillati</taxon>
        <taxon>Actinomycetota</taxon>
        <taxon>Actinomycetes</taxon>
        <taxon>Pseudonocardiales</taxon>
        <taxon>Pseudonocardiaceae</taxon>
        <taxon>Amycolatopsis</taxon>
    </lineage>
</organism>